<proteinExistence type="predicted"/>
<dbReference type="AlphaFoldDB" id="A0AAN9Q8E5"/>
<evidence type="ECO:0000313" key="2">
    <source>
        <dbReference type="Proteomes" id="UP001367508"/>
    </source>
</evidence>
<comment type="caution">
    <text evidence="1">The sequence shown here is derived from an EMBL/GenBank/DDBJ whole genome shotgun (WGS) entry which is preliminary data.</text>
</comment>
<protein>
    <submittedName>
        <fullName evidence="1">Uncharacterized protein</fullName>
    </submittedName>
</protein>
<sequence length="105" mass="11712">MEEEKCRINLNNKSARDVMLKSPWYAEMCLRILVKCKNGCLLGGHKSHDSLVLVSSKAWWHAVAQEICHASLVVWDLDLRCGIAPPEKACVAGNKKLASPRIVVE</sequence>
<dbReference type="Proteomes" id="UP001367508">
    <property type="component" value="Unassembled WGS sequence"/>
</dbReference>
<gene>
    <name evidence="1" type="ORF">VNO77_32721</name>
</gene>
<evidence type="ECO:0000313" key="1">
    <source>
        <dbReference type="EMBL" id="KAK7321783.1"/>
    </source>
</evidence>
<organism evidence="1 2">
    <name type="scientific">Canavalia gladiata</name>
    <name type="common">Sword bean</name>
    <name type="synonym">Dolichos gladiatus</name>
    <dbReference type="NCBI Taxonomy" id="3824"/>
    <lineage>
        <taxon>Eukaryota</taxon>
        <taxon>Viridiplantae</taxon>
        <taxon>Streptophyta</taxon>
        <taxon>Embryophyta</taxon>
        <taxon>Tracheophyta</taxon>
        <taxon>Spermatophyta</taxon>
        <taxon>Magnoliopsida</taxon>
        <taxon>eudicotyledons</taxon>
        <taxon>Gunneridae</taxon>
        <taxon>Pentapetalae</taxon>
        <taxon>rosids</taxon>
        <taxon>fabids</taxon>
        <taxon>Fabales</taxon>
        <taxon>Fabaceae</taxon>
        <taxon>Papilionoideae</taxon>
        <taxon>50 kb inversion clade</taxon>
        <taxon>NPAAA clade</taxon>
        <taxon>indigoferoid/millettioid clade</taxon>
        <taxon>Phaseoleae</taxon>
        <taxon>Canavalia</taxon>
    </lineage>
</organism>
<accession>A0AAN9Q8E5</accession>
<reference evidence="1 2" key="1">
    <citation type="submission" date="2024-01" db="EMBL/GenBank/DDBJ databases">
        <title>The genomes of 5 underutilized Papilionoideae crops provide insights into root nodulation and disease resistanc.</title>
        <authorList>
            <person name="Jiang F."/>
        </authorList>
    </citation>
    <scope>NUCLEOTIDE SEQUENCE [LARGE SCALE GENOMIC DNA]</scope>
    <source>
        <strain evidence="1">LVBAO_FW01</strain>
        <tissue evidence="1">Leaves</tissue>
    </source>
</reference>
<dbReference type="EMBL" id="JAYMYQ010000007">
    <property type="protein sequence ID" value="KAK7321783.1"/>
    <property type="molecule type" value="Genomic_DNA"/>
</dbReference>
<name>A0AAN9Q8E5_CANGL</name>
<keyword evidence="2" id="KW-1185">Reference proteome</keyword>